<feature type="compositionally biased region" description="Polar residues" evidence="5">
    <location>
        <begin position="778"/>
        <end position="791"/>
    </location>
</feature>
<proteinExistence type="predicted"/>
<feature type="compositionally biased region" description="Low complexity" evidence="5">
    <location>
        <begin position="1323"/>
        <end position="1335"/>
    </location>
</feature>
<dbReference type="PANTHER" id="PTHR15549">
    <property type="entry name" value="PAIRED IMMUNOGLOBULIN-LIKE TYPE 2 RECEPTOR"/>
    <property type="match status" value="1"/>
</dbReference>
<feature type="region of interest" description="Disordered" evidence="5">
    <location>
        <begin position="1644"/>
        <end position="1663"/>
    </location>
</feature>
<dbReference type="GO" id="GO:0016020">
    <property type="term" value="C:membrane"/>
    <property type="evidence" value="ECO:0007669"/>
    <property type="project" value="UniProtKB-SubCell"/>
</dbReference>
<evidence type="ECO:0000256" key="1">
    <source>
        <dbReference type="ARBA" id="ARBA00004167"/>
    </source>
</evidence>
<feature type="region of interest" description="Disordered" evidence="5">
    <location>
        <begin position="1"/>
        <end position="115"/>
    </location>
</feature>
<feature type="region of interest" description="Disordered" evidence="5">
    <location>
        <begin position="706"/>
        <end position="1021"/>
    </location>
</feature>
<accession>A0A8H5FVZ2</accession>
<feature type="compositionally biased region" description="Basic and acidic residues" evidence="5">
    <location>
        <begin position="381"/>
        <end position="399"/>
    </location>
</feature>
<feature type="compositionally biased region" description="Pro residues" evidence="5">
    <location>
        <begin position="292"/>
        <end position="302"/>
    </location>
</feature>
<feature type="region of interest" description="Disordered" evidence="5">
    <location>
        <begin position="276"/>
        <end position="305"/>
    </location>
</feature>
<keyword evidence="4 6" id="KW-0472">Membrane</keyword>
<dbReference type="GO" id="GO:0071944">
    <property type="term" value="C:cell periphery"/>
    <property type="evidence" value="ECO:0007669"/>
    <property type="project" value="UniProtKB-ARBA"/>
</dbReference>
<feature type="compositionally biased region" description="Low complexity" evidence="5">
    <location>
        <begin position="473"/>
        <end position="484"/>
    </location>
</feature>
<evidence type="ECO:0000256" key="2">
    <source>
        <dbReference type="ARBA" id="ARBA00022692"/>
    </source>
</evidence>
<feature type="transmembrane region" description="Helical" evidence="6">
    <location>
        <begin position="1078"/>
        <end position="1105"/>
    </location>
</feature>
<feature type="compositionally biased region" description="Polar residues" evidence="5">
    <location>
        <begin position="1494"/>
        <end position="1505"/>
    </location>
</feature>
<evidence type="ECO:0000256" key="6">
    <source>
        <dbReference type="SAM" id="Phobius"/>
    </source>
</evidence>
<protein>
    <submittedName>
        <fullName evidence="7">Uncharacterized protein</fullName>
    </submittedName>
</protein>
<feature type="compositionally biased region" description="Low complexity" evidence="5">
    <location>
        <begin position="1349"/>
        <end position="1371"/>
    </location>
</feature>
<feature type="region of interest" description="Disordered" evidence="5">
    <location>
        <begin position="1491"/>
        <end position="1520"/>
    </location>
</feature>
<evidence type="ECO:0000313" key="8">
    <source>
        <dbReference type="Proteomes" id="UP000559256"/>
    </source>
</evidence>
<feature type="region of interest" description="Disordered" evidence="5">
    <location>
        <begin position="1672"/>
        <end position="1693"/>
    </location>
</feature>
<feature type="compositionally biased region" description="Basic residues" evidence="5">
    <location>
        <begin position="340"/>
        <end position="354"/>
    </location>
</feature>
<feature type="compositionally biased region" description="Low complexity" evidence="5">
    <location>
        <begin position="75"/>
        <end position="85"/>
    </location>
</feature>
<evidence type="ECO:0000256" key="5">
    <source>
        <dbReference type="SAM" id="MobiDB-lite"/>
    </source>
</evidence>
<feature type="region of interest" description="Disordered" evidence="5">
    <location>
        <begin position="451"/>
        <end position="535"/>
    </location>
</feature>
<dbReference type="EMBL" id="JAACJM010000073">
    <property type="protein sequence ID" value="KAF5350742.1"/>
    <property type="molecule type" value="Genomic_DNA"/>
</dbReference>
<evidence type="ECO:0000256" key="3">
    <source>
        <dbReference type="ARBA" id="ARBA00022989"/>
    </source>
</evidence>
<sequence>MHLKVPKGKGKAEKDVVHRKEKGTQRTYQEVRGFQVVDNDTKGKTDIPDISVPVPLPTLSKRRQLSIDSVPQYHPKPSLSRSPRSSGRRHIHSPNDWVPTSSSASSSRSPRRQVLQSVDPYSSLCHSSASLDFPSLLSSSSHLFGSEGIQKGAAGSLNGECLPLPQPETFGAAVSGNHLWSSFDTQAQEGSLHIENLITSERPHHNDYKTNDYDDDNDSAHDLFPNPWDHRHHRHHFKFPIPNKRFHHHIHSVSSHASHPSISDSDNFISFSTENSTLTSTSSTSTSTSTSPSPPIPSPSTPSPTSLSSPILSAFFFLTAAASAASVSAAPLPSNPHASIHLHRRRHVHSHRRRYAEEMFVPTSTSGATEPETNSKTKTNSKTETETKLEKNIHTYTSKDEDEGGGLMKSKLGSLKGKGKDKAEAEAAEVLDVVEDEEGFVGSGSAPMAEAELGLSSTSSPRQPGLPSPSPSPSASSTSTSTPSQDKPQLNELDELDVRRTSGVVEHTRFDADTGLTGTERNGKGQVAPSWRDQSRIGTRNSRWWAGDSQMKMKMKMQMGPLGVHSGPSRPNASGAYRIQDCFGYDNDGCNGDVDVAVAFCGDGDGDQDDRSRSRFRHPGPLHPHQDIDIGCMDMDQDPRYHEYDGSNSNSNHGHVNENALENVYPGILGNGNVNRINSVKVSESHGQNGRVSLLEGHRLVGLERRQTFSTSSTSASASLSSETATDSNTTSSRSITPTTTPSPNSTDGATSLSTTSQDTSVSQTTSSDVPTSTSATEDPSTTTSNDSQPASVTTSGDTATTSDSSSSPVPVPSTTMESSTSLSPPSSETSISSLSSETSVSPPTSSQPSSSTLSSTLSPPSPPLPPISISASVSISLPFPPSTSRTSSTTSTSTSTTTSTSTSASTSTSTSSSSSTSTSSSTSSSSSTSTSSSTSSSSSTSTSSSTSSSTSTSTSSTTSKTTSSSRSSSSSSSTSSSTSTTSSSSTTHSSSSSSSTDQSSSSTSTSSTSLRRPSPTPSDIRLTTVLTTSTFTTTTLTTETSMGTTLVIPIGTSTGTSTFATVVPTNITPPEESSSPLSLGAIVGVTVGGAVFLLLAAAFIWWAFCIRPVSRRKRKSSGLWGASGPALSGLGGNGADVVMADLPSGPSPVTGSQLGSGSVRAVVAAAGSIPRGSKPSKNSVGGIAIRRPILGLRQWSSTSTVPRWKPPLSGEDDDDDDVEPQVDYGTGVVATGDAMSSSGHGHPTSSNGHSNVTTSTSSSGHGQAIVYPAHSNLPTRSPTEMSHSSASSHSQKPQYQSMHAYSPTSPTRAREHSMSPTSPTSPVRLRPPAAPLLVGGTGSGSGSGSGSGQSNPSGSSSAGHDLSSGTSHGHGTPGLVYGSTSDMSSSSHDHSYSGHGHSSSAPRVRIVDASSLHSLPSGLISASKSNRKSLSLRNPDPYPLDTPVLDLHGDSYVELSQTDSLPSIPIVDVPQTSLAHQLPSAASYEPIVVPMRPTTSDGQSEGVASSSSSSTDLKESKRNRSFKGLLGRLRGKSVFETSTEDLSAKTPPPSYFIPASTQYPFPLVTNTGSLLNPPLREPLAAAPADFDDTADLGIIGHAIASPSQMSDMVLGGDDVWSRLHATGPQYSPNLMEDVEPVSEGLLNPNLQNADNKGTTGSRLRPRNKFEIGEMGSHSTKVRDKGKSKEKDMGDGQHGLGVLASENESLSVEKTPSISNVSLRDNVDYSRPFAGLVFNRLGSTTTLTSQETRDTRFPGSNAVTPLETPAAMHRHTPSSSSKADSNPGEYPFAR</sequence>
<feature type="compositionally biased region" description="Low complexity" evidence="5">
    <location>
        <begin position="708"/>
        <end position="777"/>
    </location>
</feature>
<feature type="region of interest" description="Disordered" evidence="5">
    <location>
        <begin position="329"/>
        <end position="418"/>
    </location>
</feature>
<comment type="subcellular location">
    <subcellularLocation>
        <location evidence="1">Membrane</location>
        <topology evidence="1">Single-pass membrane protein</topology>
    </subcellularLocation>
</comment>
<gene>
    <name evidence="7" type="ORF">D9758_010387</name>
</gene>
<evidence type="ECO:0000256" key="4">
    <source>
        <dbReference type="ARBA" id="ARBA00023136"/>
    </source>
</evidence>
<feature type="compositionally biased region" description="Low complexity" evidence="5">
    <location>
        <begin position="1378"/>
        <end position="1387"/>
    </location>
</feature>
<feature type="region of interest" description="Disordered" evidence="5">
    <location>
        <begin position="606"/>
        <end position="657"/>
    </location>
</feature>
<feature type="region of interest" description="Disordered" evidence="5">
    <location>
        <begin position="1743"/>
        <end position="1790"/>
    </location>
</feature>
<organism evidence="7 8">
    <name type="scientific">Tetrapyrgos nigripes</name>
    <dbReference type="NCBI Taxonomy" id="182062"/>
    <lineage>
        <taxon>Eukaryota</taxon>
        <taxon>Fungi</taxon>
        <taxon>Dikarya</taxon>
        <taxon>Basidiomycota</taxon>
        <taxon>Agaricomycotina</taxon>
        <taxon>Agaricomycetes</taxon>
        <taxon>Agaricomycetidae</taxon>
        <taxon>Agaricales</taxon>
        <taxon>Marasmiineae</taxon>
        <taxon>Marasmiaceae</taxon>
        <taxon>Tetrapyrgos</taxon>
    </lineage>
</organism>
<feature type="compositionally biased region" description="Gly residues" evidence="5">
    <location>
        <begin position="1336"/>
        <end position="1348"/>
    </location>
</feature>
<keyword evidence="2 6" id="KW-0812">Transmembrane</keyword>
<comment type="caution">
    <text evidence="7">The sequence shown here is derived from an EMBL/GenBank/DDBJ whole genome shotgun (WGS) entry which is preliminary data.</text>
</comment>
<feature type="compositionally biased region" description="Polar residues" evidence="5">
    <location>
        <begin position="1292"/>
        <end position="1308"/>
    </location>
</feature>
<feature type="compositionally biased region" description="Low complexity" evidence="5">
    <location>
        <begin position="792"/>
        <end position="859"/>
    </location>
</feature>
<feature type="compositionally biased region" description="Low complexity" evidence="5">
    <location>
        <begin position="868"/>
        <end position="1010"/>
    </location>
</feature>
<reference evidence="7 8" key="1">
    <citation type="journal article" date="2020" name="ISME J.">
        <title>Uncovering the hidden diversity of litter-decomposition mechanisms in mushroom-forming fungi.</title>
        <authorList>
            <person name="Floudas D."/>
            <person name="Bentzer J."/>
            <person name="Ahren D."/>
            <person name="Johansson T."/>
            <person name="Persson P."/>
            <person name="Tunlid A."/>
        </authorList>
    </citation>
    <scope>NUCLEOTIDE SEQUENCE [LARGE SCALE GENOMIC DNA]</scope>
    <source>
        <strain evidence="7 8">CBS 291.85</strain>
    </source>
</reference>
<feature type="compositionally biased region" description="Basic and acidic residues" evidence="5">
    <location>
        <begin position="10"/>
        <end position="24"/>
    </location>
</feature>
<feature type="compositionally biased region" description="Acidic residues" evidence="5">
    <location>
        <begin position="1211"/>
        <end position="1221"/>
    </location>
</feature>
<feature type="compositionally biased region" description="Polar residues" evidence="5">
    <location>
        <begin position="1235"/>
        <end position="1262"/>
    </location>
</feature>
<keyword evidence="3 6" id="KW-1133">Transmembrane helix</keyword>
<feature type="compositionally biased region" description="Polar residues" evidence="5">
    <location>
        <begin position="1645"/>
        <end position="1658"/>
    </location>
</feature>
<feature type="region of interest" description="Disordered" evidence="5">
    <location>
        <begin position="1417"/>
        <end position="1436"/>
    </location>
</feature>
<dbReference type="OrthoDB" id="3030589at2759"/>
<dbReference type="Proteomes" id="UP000559256">
    <property type="component" value="Unassembled WGS sequence"/>
</dbReference>
<dbReference type="InterPro" id="IPR051694">
    <property type="entry name" value="Immunoregulatory_rcpt-like"/>
</dbReference>
<feature type="compositionally biased region" description="Basic and acidic residues" evidence="5">
    <location>
        <begin position="496"/>
        <end position="512"/>
    </location>
</feature>
<feature type="compositionally biased region" description="Basic and acidic residues" evidence="5">
    <location>
        <begin position="1677"/>
        <end position="1691"/>
    </location>
</feature>
<feature type="compositionally biased region" description="Polar residues" evidence="5">
    <location>
        <begin position="1273"/>
        <end position="1282"/>
    </location>
</feature>
<name>A0A8H5FVZ2_9AGAR</name>
<feature type="compositionally biased region" description="Polar residues" evidence="5">
    <location>
        <begin position="1421"/>
        <end position="1433"/>
    </location>
</feature>
<feature type="region of interest" description="Disordered" evidence="5">
    <location>
        <begin position="1197"/>
        <end position="1402"/>
    </location>
</feature>
<evidence type="ECO:0000313" key="7">
    <source>
        <dbReference type="EMBL" id="KAF5350742.1"/>
    </source>
</evidence>
<feature type="compositionally biased region" description="Low complexity" evidence="5">
    <location>
        <begin position="276"/>
        <end position="291"/>
    </location>
</feature>
<keyword evidence="8" id="KW-1185">Reference proteome</keyword>